<proteinExistence type="predicted"/>
<sequence>MPTLTVEWVFKPVKAARKKGVDLTIHPFDFGATFQTSRMSDPTMDQLRITRQSIAEVIPSDSAVAENHLQQAIKQENLADHYQAIQLGIADAEAGKLISLATVEAKWLSR</sequence>
<evidence type="ECO:0008006" key="3">
    <source>
        <dbReference type="Google" id="ProtNLM"/>
    </source>
</evidence>
<keyword evidence="2" id="KW-1185">Reference proteome</keyword>
<organism evidence="1 2">
    <name type="scientific">Pseudomonas hormoni</name>
    <dbReference type="NCBI Taxonomy" id="3093767"/>
    <lineage>
        <taxon>Bacteria</taxon>
        <taxon>Pseudomonadati</taxon>
        <taxon>Pseudomonadota</taxon>
        <taxon>Gammaproteobacteria</taxon>
        <taxon>Pseudomonadales</taxon>
        <taxon>Pseudomonadaceae</taxon>
        <taxon>Pseudomonas</taxon>
    </lineage>
</organism>
<evidence type="ECO:0000313" key="1">
    <source>
        <dbReference type="EMBL" id="QVW24428.1"/>
    </source>
</evidence>
<dbReference type="EMBL" id="CP075566">
    <property type="protein sequence ID" value="QVW24428.1"/>
    <property type="molecule type" value="Genomic_DNA"/>
</dbReference>
<accession>A0ABX8F1N3</accession>
<dbReference type="RefSeq" id="WP_214380881.1">
    <property type="nucleotide sequence ID" value="NZ_CP075566.1"/>
</dbReference>
<gene>
    <name evidence="1" type="ORF">KJF94_02255</name>
</gene>
<reference evidence="1 2" key="1">
    <citation type="submission" date="2021-05" db="EMBL/GenBank/DDBJ databases">
        <title>Complete genome of the cytokinin-producing biocontrol strain Pseudomonas fluorescens G20-18.</title>
        <authorList>
            <person name="Nielsen T.K."/>
            <person name="Mekureyaw M.F."/>
            <person name="Hansen L.H."/>
            <person name="Nicolaisen M.H."/>
            <person name="Roitsch T.G."/>
            <person name="Hennessy R.C."/>
        </authorList>
    </citation>
    <scope>NUCLEOTIDE SEQUENCE [LARGE SCALE GENOMIC DNA]</scope>
    <source>
        <strain evidence="1 2">G20-18</strain>
    </source>
</reference>
<dbReference type="Proteomes" id="UP000681155">
    <property type="component" value="Chromosome"/>
</dbReference>
<name>A0ABX8F1N3_9PSED</name>
<evidence type="ECO:0000313" key="2">
    <source>
        <dbReference type="Proteomes" id="UP000681155"/>
    </source>
</evidence>
<protein>
    <recommendedName>
        <fullName evidence="3">DUF4376 domain-containing protein</fullName>
    </recommendedName>
</protein>